<dbReference type="InterPro" id="IPR000595">
    <property type="entry name" value="cNMP-bd_dom"/>
</dbReference>
<proteinExistence type="predicted"/>
<dbReference type="InterPro" id="IPR003439">
    <property type="entry name" value="ABC_transporter-like_ATP-bd"/>
</dbReference>
<feature type="domain" description="Cyclic nucleotide-binding" evidence="5">
    <location>
        <begin position="228"/>
        <end position="348"/>
    </location>
</feature>
<dbReference type="PROSITE" id="PS00211">
    <property type="entry name" value="ABC_TRANSPORTER_1"/>
    <property type="match status" value="1"/>
</dbReference>
<dbReference type="SUPFAM" id="SSF51206">
    <property type="entry name" value="cAMP-binding domain-like"/>
    <property type="match status" value="1"/>
</dbReference>
<dbReference type="SMART" id="SM00382">
    <property type="entry name" value="AAA"/>
    <property type="match status" value="1"/>
</dbReference>
<dbReference type="InterPro" id="IPR018490">
    <property type="entry name" value="cNMP-bd_dom_sf"/>
</dbReference>
<dbReference type="PRINTS" id="PR00103">
    <property type="entry name" value="CAMPKINASE"/>
</dbReference>
<gene>
    <name evidence="7" type="ORF">JNE38_03810</name>
</gene>
<dbReference type="PROSITE" id="PS00889">
    <property type="entry name" value="CNMP_BINDING_2"/>
    <property type="match status" value="1"/>
</dbReference>
<dbReference type="Pfam" id="PF00027">
    <property type="entry name" value="cNMP_binding"/>
    <property type="match status" value="1"/>
</dbReference>
<evidence type="ECO:0000256" key="3">
    <source>
        <dbReference type="ARBA" id="ARBA00022840"/>
    </source>
</evidence>
<dbReference type="RefSeq" id="WP_203355315.1">
    <property type="nucleotide sequence ID" value="NZ_CP069127.1"/>
</dbReference>
<keyword evidence="3 7" id="KW-0067">ATP-binding</keyword>
<evidence type="ECO:0000256" key="4">
    <source>
        <dbReference type="ARBA" id="ARBA00023159"/>
    </source>
</evidence>
<dbReference type="PROSITE" id="PS50893">
    <property type="entry name" value="ABC_TRANSPORTER_2"/>
    <property type="match status" value="1"/>
</dbReference>
<dbReference type="SMART" id="SM00100">
    <property type="entry name" value="cNMP"/>
    <property type="match status" value="1"/>
</dbReference>
<dbReference type="InterPro" id="IPR017871">
    <property type="entry name" value="ABC_transporter-like_CS"/>
</dbReference>
<dbReference type="InterPro" id="IPR018488">
    <property type="entry name" value="cNMP-bd_CS"/>
</dbReference>
<dbReference type="CDD" id="cd03255">
    <property type="entry name" value="ABC_MJ0796_LolCDE_FtsE"/>
    <property type="match status" value="1"/>
</dbReference>
<dbReference type="CDD" id="cd00038">
    <property type="entry name" value="CAP_ED"/>
    <property type="match status" value="1"/>
</dbReference>
<dbReference type="InterPro" id="IPR003593">
    <property type="entry name" value="AAA+_ATPase"/>
</dbReference>
<dbReference type="PROSITE" id="PS50042">
    <property type="entry name" value="CNMP_BINDING_3"/>
    <property type="match status" value="1"/>
</dbReference>
<dbReference type="InterPro" id="IPR014710">
    <property type="entry name" value="RmlC-like_jellyroll"/>
</dbReference>
<dbReference type="Proteomes" id="UP000596248">
    <property type="component" value="Chromosome"/>
</dbReference>
<keyword evidence="4" id="KW-0010">Activator</keyword>
<dbReference type="InterPro" id="IPR015854">
    <property type="entry name" value="ABC_transpr_LolD-like"/>
</dbReference>
<keyword evidence="2" id="KW-0547">Nucleotide-binding</keyword>
<sequence>MSVILKNVHKSYESESGVHPVLKGIDLTIQPGEFVAIIGKSGSGKSTLLNMITGIDRPTTGSVRVNDTDLHSLPPRKLAPWRGRQIGVIFQFFQLLPTLSLLENVMLPMDFCGMYAPRERLQRAMGLLEQVQMAEHAHKMPSAVSGGQQQRVAIARALANDPPIIVADEPTGSLDSKTADSVFTLFRHLVERGKTVIMVTHDNDLAHQVQRTVVVVDGEIVNEYVMQAFPHLDAEQLGHLHSRLERVFVPAGSMIIQEGDEADRAYIIVSGEADVLIHQGFGEDRVVNRLEPGQYFGEIALIHGSRRTASVRAREDMELLAFGKEELSGLLNRSTMTVEEMNQEVRERLAQLATMKQAVMK</sequence>
<dbReference type="GO" id="GO:0005524">
    <property type="term" value="F:ATP binding"/>
    <property type="evidence" value="ECO:0007669"/>
    <property type="project" value="UniProtKB-KW"/>
</dbReference>
<protein>
    <submittedName>
        <fullName evidence="7">ATP-binding cassette domain-containing protein</fullName>
    </submittedName>
</protein>
<accession>A0ABX7FR75</accession>
<organism evidence="7 8">
    <name type="scientific">Brevibacillus choshinensis</name>
    <dbReference type="NCBI Taxonomy" id="54911"/>
    <lineage>
        <taxon>Bacteria</taxon>
        <taxon>Bacillati</taxon>
        <taxon>Bacillota</taxon>
        <taxon>Bacilli</taxon>
        <taxon>Bacillales</taxon>
        <taxon>Paenibacillaceae</taxon>
        <taxon>Brevibacillus</taxon>
    </lineage>
</organism>
<feature type="domain" description="ABC transporter" evidence="6">
    <location>
        <begin position="3"/>
        <end position="242"/>
    </location>
</feature>
<keyword evidence="8" id="KW-1185">Reference proteome</keyword>
<dbReference type="Pfam" id="PF00005">
    <property type="entry name" value="ABC_tran"/>
    <property type="match status" value="1"/>
</dbReference>
<evidence type="ECO:0000256" key="2">
    <source>
        <dbReference type="ARBA" id="ARBA00022741"/>
    </source>
</evidence>
<name>A0ABX7FR75_BRECH</name>
<dbReference type="SUPFAM" id="SSF52540">
    <property type="entry name" value="P-loop containing nucleoside triphosphate hydrolases"/>
    <property type="match status" value="1"/>
</dbReference>
<dbReference type="PANTHER" id="PTHR24220">
    <property type="entry name" value="IMPORT ATP-BINDING PROTEIN"/>
    <property type="match status" value="1"/>
</dbReference>
<evidence type="ECO:0000259" key="5">
    <source>
        <dbReference type="PROSITE" id="PS50042"/>
    </source>
</evidence>
<dbReference type="Gene3D" id="3.40.50.300">
    <property type="entry name" value="P-loop containing nucleotide triphosphate hydrolases"/>
    <property type="match status" value="1"/>
</dbReference>
<reference evidence="7 8" key="1">
    <citation type="submission" date="2021-01" db="EMBL/GenBank/DDBJ databases">
        <title>Identification of strong promoters based on the transcriptome of Brevibacillus choshinensis.</title>
        <authorList>
            <person name="Yao D."/>
            <person name="Zhang K."/>
            <person name="Wu J."/>
        </authorList>
    </citation>
    <scope>NUCLEOTIDE SEQUENCE [LARGE SCALE GENOMIC DNA]</scope>
    <source>
        <strain evidence="7 8">HPD31-SP3</strain>
    </source>
</reference>
<dbReference type="InterPro" id="IPR017911">
    <property type="entry name" value="MacB-like_ATP-bd"/>
</dbReference>
<dbReference type="Gene3D" id="2.60.120.10">
    <property type="entry name" value="Jelly Rolls"/>
    <property type="match status" value="1"/>
</dbReference>
<dbReference type="InterPro" id="IPR027417">
    <property type="entry name" value="P-loop_NTPase"/>
</dbReference>
<evidence type="ECO:0000256" key="1">
    <source>
        <dbReference type="ARBA" id="ARBA00022448"/>
    </source>
</evidence>
<dbReference type="EMBL" id="CP069127">
    <property type="protein sequence ID" value="QRG68310.1"/>
    <property type="molecule type" value="Genomic_DNA"/>
</dbReference>
<evidence type="ECO:0000313" key="8">
    <source>
        <dbReference type="Proteomes" id="UP000596248"/>
    </source>
</evidence>
<evidence type="ECO:0000259" key="6">
    <source>
        <dbReference type="PROSITE" id="PS50893"/>
    </source>
</evidence>
<evidence type="ECO:0000313" key="7">
    <source>
        <dbReference type="EMBL" id="QRG68310.1"/>
    </source>
</evidence>
<keyword evidence="1" id="KW-0813">Transport</keyword>